<dbReference type="OrthoDB" id="9814548at2"/>
<evidence type="ECO:0000313" key="8">
    <source>
        <dbReference type="EMBL" id="TWT74828.1"/>
    </source>
</evidence>
<dbReference type="Gene3D" id="3.10.50.40">
    <property type="match status" value="1"/>
</dbReference>
<organism evidence="8 9">
    <name type="scientific">Allorhodopirellula solitaria</name>
    <dbReference type="NCBI Taxonomy" id="2527987"/>
    <lineage>
        <taxon>Bacteria</taxon>
        <taxon>Pseudomonadati</taxon>
        <taxon>Planctomycetota</taxon>
        <taxon>Planctomycetia</taxon>
        <taxon>Pirellulales</taxon>
        <taxon>Pirellulaceae</taxon>
        <taxon>Allorhodopirellula</taxon>
    </lineage>
</organism>
<sequence length="107" mass="11724">MRAGLKVDQETVGDGATAEQGDRVTVRLEIRLNRGELVQSLDDYSFVLGKRDVIAAVEYGVEGMRVGGHRNFRAGPHLCYRSDGVPGVIPADAVLCLDIRLLKCERI</sequence>
<evidence type="ECO:0000256" key="5">
    <source>
        <dbReference type="PROSITE-ProRule" id="PRU00277"/>
    </source>
</evidence>
<dbReference type="InterPro" id="IPR046357">
    <property type="entry name" value="PPIase_dom_sf"/>
</dbReference>
<name>A0A5C5YIX5_9BACT</name>
<keyword evidence="9" id="KW-1185">Reference proteome</keyword>
<gene>
    <name evidence="8" type="primary">fbp</name>
    <name evidence="8" type="ORF">CA85_01140</name>
</gene>
<dbReference type="EC" id="5.2.1.8" evidence="6"/>
<dbReference type="SUPFAM" id="SSF54534">
    <property type="entry name" value="FKBP-like"/>
    <property type="match status" value="1"/>
</dbReference>
<evidence type="ECO:0000256" key="2">
    <source>
        <dbReference type="ARBA" id="ARBA00006577"/>
    </source>
</evidence>
<evidence type="ECO:0000256" key="3">
    <source>
        <dbReference type="ARBA" id="ARBA00023110"/>
    </source>
</evidence>
<evidence type="ECO:0000256" key="4">
    <source>
        <dbReference type="ARBA" id="ARBA00023235"/>
    </source>
</evidence>
<feature type="domain" description="PPIase FKBP-type" evidence="7">
    <location>
        <begin position="21"/>
        <end position="105"/>
    </location>
</feature>
<proteinExistence type="inferred from homology"/>
<accession>A0A5C5YIX5</accession>
<dbReference type="Proteomes" id="UP000318053">
    <property type="component" value="Unassembled WGS sequence"/>
</dbReference>
<dbReference type="InterPro" id="IPR001179">
    <property type="entry name" value="PPIase_FKBP_dom"/>
</dbReference>
<evidence type="ECO:0000313" key="9">
    <source>
        <dbReference type="Proteomes" id="UP000318053"/>
    </source>
</evidence>
<dbReference type="PANTHER" id="PTHR43811:SF19">
    <property type="entry name" value="39 KDA FK506-BINDING NUCLEAR PROTEIN"/>
    <property type="match status" value="1"/>
</dbReference>
<dbReference type="AlphaFoldDB" id="A0A5C5YIX5"/>
<dbReference type="PROSITE" id="PS50059">
    <property type="entry name" value="FKBP_PPIASE"/>
    <property type="match status" value="1"/>
</dbReference>
<protein>
    <recommendedName>
        <fullName evidence="6">Peptidyl-prolyl cis-trans isomerase</fullName>
        <ecNumber evidence="6">5.2.1.8</ecNumber>
    </recommendedName>
</protein>
<evidence type="ECO:0000256" key="6">
    <source>
        <dbReference type="RuleBase" id="RU003915"/>
    </source>
</evidence>
<dbReference type="Pfam" id="PF00254">
    <property type="entry name" value="FKBP_C"/>
    <property type="match status" value="1"/>
</dbReference>
<reference evidence="8 9" key="1">
    <citation type="submission" date="2019-02" db="EMBL/GenBank/DDBJ databases">
        <title>Deep-cultivation of Planctomycetes and their phenomic and genomic characterization uncovers novel biology.</title>
        <authorList>
            <person name="Wiegand S."/>
            <person name="Jogler M."/>
            <person name="Boedeker C."/>
            <person name="Pinto D."/>
            <person name="Vollmers J."/>
            <person name="Rivas-Marin E."/>
            <person name="Kohn T."/>
            <person name="Peeters S.H."/>
            <person name="Heuer A."/>
            <person name="Rast P."/>
            <person name="Oberbeckmann S."/>
            <person name="Bunk B."/>
            <person name="Jeske O."/>
            <person name="Meyerdierks A."/>
            <person name="Storesund J.E."/>
            <person name="Kallscheuer N."/>
            <person name="Luecker S."/>
            <person name="Lage O.M."/>
            <person name="Pohl T."/>
            <person name="Merkel B.J."/>
            <person name="Hornburger P."/>
            <person name="Mueller R.-W."/>
            <person name="Bruemmer F."/>
            <person name="Labrenz M."/>
            <person name="Spormann A.M."/>
            <person name="Op Den Camp H."/>
            <person name="Overmann J."/>
            <person name="Amann R."/>
            <person name="Jetten M.S.M."/>
            <person name="Mascher T."/>
            <person name="Medema M.H."/>
            <person name="Devos D.P."/>
            <person name="Kaster A.-K."/>
            <person name="Ovreas L."/>
            <person name="Rohde M."/>
            <person name="Galperin M.Y."/>
            <person name="Jogler C."/>
        </authorList>
    </citation>
    <scope>NUCLEOTIDE SEQUENCE [LARGE SCALE GENOMIC DNA]</scope>
    <source>
        <strain evidence="8 9">CA85</strain>
    </source>
</reference>
<keyword evidence="3 5" id="KW-0697">Rotamase</keyword>
<evidence type="ECO:0000256" key="1">
    <source>
        <dbReference type="ARBA" id="ARBA00000971"/>
    </source>
</evidence>
<comment type="similarity">
    <text evidence="2 6">Belongs to the FKBP-type PPIase family.</text>
</comment>
<evidence type="ECO:0000259" key="7">
    <source>
        <dbReference type="PROSITE" id="PS50059"/>
    </source>
</evidence>
<comment type="catalytic activity">
    <reaction evidence="1 5 6">
        <text>[protein]-peptidylproline (omega=180) = [protein]-peptidylproline (omega=0)</text>
        <dbReference type="Rhea" id="RHEA:16237"/>
        <dbReference type="Rhea" id="RHEA-COMP:10747"/>
        <dbReference type="Rhea" id="RHEA-COMP:10748"/>
        <dbReference type="ChEBI" id="CHEBI:83833"/>
        <dbReference type="ChEBI" id="CHEBI:83834"/>
        <dbReference type="EC" id="5.2.1.8"/>
    </reaction>
</comment>
<dbReference type="PANTHER" id="PTHR43811">
    <property type="entry name" value="FKBP-TYPE PEPTIDYL-PROLYL CIS-TRANS ISOMERASE FKPA"/>
    <property type="match status" value="1"/>
</dbReference>
<keyword evidence="4 5" id="KW-0413">Isomerase</keyword>
<dbReference type="RefSeq" id="WP_146389190.1">
    <property type="nucleotide sequence ID" value="NZ_SJPK01000001.1"/>
</dbReference>
<dbReference type="EMBL" id="SJPK01000001">
    <property type="protein sequence ID" value="TWT74828.1"/>
    <property type="molecule type" value="Genomic_DNA"/>
</dbReference>
<comment type="caution">
    <text evidence="8">The sequence shown here is derived from an EMBL/GenBank/DDBJ whole genome shotgun (WGS) entry which is preliminary data.</text>
</comment>
<dbReference type="GO" id="GO:0003755">
    <property type="term" value="F:peptidyl-prolyl cis-trans isomerase activity"/>
    <property type="evidence" value="ECO:0007669"/>
    <property type="project" value="UniProtKB-UniRule"/>
</dbReference>